<sequence>MDLSKHQGPEYLVLSVEERVAPREGFGWCAIPLQGVVRRLDNNPLDSEWLKLEKIVVISTEGDEKMEFKYSSWIQVKLCLEGGYHVSDECTQYNNDRRSTAEQLWKSSIGVLEVEILNGNGLSLMKTRDGKAINAYCVAKYGQKWVRTRTIIDCRPSPNWNEQYTWEVFDPCTIVHTDPDKNSPLVGYFPTSFDPFKDSGDSSEVNVYKNVKRSSRFQVVVKRSTLLSMLAQRGFFESAFGTEISSRDPYEEDGAGKEVHVLVEKNTTDYVIEILRLSDKTHDSEKVDVCVEEETVVYLNRKDVQKALHARLVGVTRWVML</sequence>
<dbReference type="Gene3D" id="6.10.250.940">
    <property type="match status" value="1"/>
</dbReference>
<evidence type="ECO:0000313" key="2">
    <source>
        <dbReference type="EMBL" id="KAK1367383.1"/>
    </source>
</evidence>
<dbReference type="Proteomes" id="UP001237642">
    <property type="component" value="Unassembled WGS sequence"/>
</dbReference>
<evidence type="ECO:0000313" key="3">
    <source>
        <dbReference type="Proteomes" id="UP001237642"/>
    </source>
</evidence>
<keyword evidence="3" id="KW-1185">Reference proteome</keyword>
<comment type="caution">
    <text evidence="2">The sequence shown here is derived from an EMBL/GenBank/DDBJ whole genome shotgun (WGS) entry which is preliminary data.</text>
</comment>
<dbReference type="InterPro" id="IPR000008">
    <property type="entry name" value="C2_dom"/>
</dbReference>
<dbReference type="PANTHER" id="PTHR31425">
    <property type="entry name" value="PHOSPHORIBOSYLANTHRANILATE TRANSFERASE ISOFORM 1"/>
    <property type="match status" value="1"/>
</dbReference>
<name>A0AAD8MCM0_9APIA</name>
<accession>A0AAD8MCM0</accession>
<feature type="domain" description="C2" evidence="1">
    <location>
        <begin position="93"/>
        <end position="240"/>
    </location>
</feature>
<dbReference type="PANTHER" id="PTHR31425:SF50">
    <property type="entry name" value="FT-INTERACTING PROTEIN 3-RELATED"/>
    <property type="match status" value="1"/>
</dbReference>
<dbReference type="AlphaFoldDB" id="A0AAD8MCM0"/>
<dbReference type="Gene3D" id="2.60.40.150">
    <property type="entry name" value="C2 domain"/>
    <property type="match status" value="1"/>
</dbReference>
<organism evidence="2 3">
    <name type="scientific">Heracleum sosnowskyi</name>
    <dbReference type="NCBI Taxonomy" id="360622"/>
    <lineage>
        <taxon>Eukaryota</taxon>
        <taxon>Viridiplantae</taxon>
        <taxon>Streptophyta</taxon>
        <taxon>Embryophyta</taxon>
        <taxon>Tracheophyta</taxon>
        <taxon>Spermatophyta</taxon>
        <taxon>Magnoliopsida</taxon>
        <taxon>eudicotyledons</taxon>
        <taxon>Gunneridae</taxon>
        <taxon>Pentapetalae</taxon>
        <taxon>asterids</taxon>
        <taxon>campanulids</taxon>
        <taxon>Apiales</taxon>
        <taxon>Apiaceae</taxon>
        <taxon>Apioideae</taxon>
        <taxon>apioid superclade</taxon>
        <taxon>Tordylieae</taxon>
        <taxon>Tordyliinae</taxon>
        <taxon>Heracleum</taxon>
    </lineage>
</organism>
<proteinExistence type="predicted"/>
<dbReference type="SMART" id="SM00239">
    <property type="entry name" value="C2"/>
    <property type="match status" value="1"/>
</dbReference>
<dbReference type="InterPro" id="IPR047259">
    <property type="entry name" value="QUIRKY-like"/>
</dbReference>
<dbReference type="Pfam" id="PF00168">
    <property type="entry name" value="C2"/>
    <property type="match status" value="1"/>
</dbReference>
<dbReference type="PROSITE" id="PS50004">
    <property type="entry name" value="C2"/>
    <property type="match status" value="1"/>
</dbReference>
<dbReference type="InterPro" id="IPR035892">
    <property type="entry name" value="C2_domain_sf"/>
</dbReference>
<protein>
    <recommendedName>
        <fullName evidence="1">C2 domain-containing protein</fullName>
    </recommendedName>
</protein>
<gene>
    <name evidence="2" type="ORF">POM88_042944</name>
</gene>
<dbReference type="EMBL" id="JAUIZM010000009">
    <property type="protein sequence ID" value="KAK1367383.1"/>
    <property type="molecule type" value="Genomic_DNA"/>
</dbReference>
<reference evidence="2" key="1">
    <citation type="submission" date="2023-02" db="EMBL/GenBank/DDBJ databases">
        <title>Genome of toxic invasive species Heracleum sosnowskyi carries increased number of genes despite the absence of recent whole-genome duplications.</title>
        <authorList>
            <person name="Schelkunov M."/>
            <person name="Shtratnikova V."/>
            <person name="Makarenko M."/>
            <person name="Klepikova A."/>
            <person name="Omelchenko D."/>
            <person name="Novikova G."/>
            <person name="Obukhova E."/>
            <person name="Bogdanov V."/>
            <person name="Penin A."/>
            <person name="Logacheva M."/>
        </authorList>
    </citation>
    <scope>NUCLEOTIDE SEQUENCE</scope>
    <source>
        <strain evidence="2">Hsosn_3</strain>
        <tissue evidence="2">Leaf</tissue>
    </source>
</reference>
<reference evidence="2" key="2">
    <citation type="submission" date="2023-05" db="EMBL/GenBank/DDBJ databases">
        <authorList>
            <person name="Schelkunov M.I."/>
        </authorList>
    </citation>
    <scope>NUCLEOTIDE SEQUENCE</scope>
    <source>
        <strain evidence="2">Hsosn_3</strain>
        <tissue evidence="2">Leaf</tissue>
    </source>
</reference>
<evidence type="ECO:0000259" key="1">
    <source>
        <dbReference type="PROSITE" id="PS50004"/>
    </source>
</evidence>
<dbReference type="SUPFAM" id="SSF49562">
    <property type="entry name" value="C2 domain (Calcium/lipid-binding domain, CaLB)"/>
    <property type="match status" value="1"/>
</dbReference>